<proteinExistence type="predicted"/>
<dbReference type="AlphaFoldDB" id="A0A6A6UDF3"/>
<evidence type="ECO:0000313" key="1">
    <source>
        <dbReference type="EMBL" id="KAF2669601.1"/>
    </source>
</evidence>
<sequence>MQRTSSINDRRSQPVYVAIGGIRKKFEGVWPPPTGFSPDDIQLLYWEVFDLQFYLSEEAYVTATGYRRPTTPEFWQIIARVRAGQITLPCSFYDMFQSRIVTAAEEVPELKDATVDKPWPRNCPLCQDKYCHLMCPYLKAAEKEKKQAEDV</sequence>
<accession>A0A6A6UDF3</accession>
<keyword evidence="2" id="KW-1185">Reference proteome</keyword>
<organism evidence="1 2">
    <name type="scientific">Microthyrium microscopicum</name>
    <dbReference type="NCBI Taxonomy" id="703497"/>
    <lineage>
        <taxon>Eukaryota</taxon>
        <taxon>Fungi</taxon>
        <taxon>Dikarya</taxon>
        <taxon>Ascomycota</taxon>
        <taxon>Pezizomycotina</taxon>
        <taxon>Dothideomycetes</taxon>
        <taxon>Dothideomycetes incertae sedis</taxon>
        <taxon>Microthyriales</taxon>
        <taxon>Microthyriaceae</taxon>
        <taxon>Microthyrium</taxon>
    </lineage>
</organism>
<dbReference type="Proteomes" id="UP000799302">
    <property type="component" value="Unassembled WGS sequence"/>
</dbReference>
<gene>
    <name evidence="1" type="ORF">BT63DRAFT_455581</name>
</gene>
<dbReference type="EMBL" id="MU004235">
    <property type="protein sequence ID" value="KAF2669601.1"/>
    <property type="molecule type" value="Genomic_DNA"/>
</dbReference>
<name>A0A6A6UDF3_9PEZI</name>
<protein>
    <submittedName>
        <fullName evidence="1">Uncharacterized protein</fullName>
    </submittedName>
</protein>
<evidence type="ECO:0000313" key="2">
    <source>
        <dbReference type="Proteomes" id="UP000799302"/>
    </source>
</evidence>
<reference evidence="1" key="1">
    <citation type="journal article" date="2020" name="Stud. Mycol.">
        <title>101 Dothideomycetes genomes: a test case for predicting lifestyles and emergence of pathogens.</title>
        <authorList>
            <person name="Haridas S."/>
            <person name="Albert R."/>
            <person name="Binder M."/>
            <person name="Bloem J."/>
            <person name="Labutti K."/>
            <person name="Salamov A."/>
            <person name="Andreopoulos B."/>
            <person name="Baker S."/>
            <person name="Barry K."/>
            <person name="Bills G."/>
            <person name="Bluhm B."/>
            <person name="Cannon C."/>
            <person name="Castanera R."/>
            <person name="Culley D."/>
            <person name="Daum C."/>
            <person name="Ezra D."/>
            <person name="Gonzalez J."/>
            <person name="Henrissat B."/>
            <person name="Kuo A."/>
            <person name="Liang C."/>
            <person name="Lipzen A."/>
            <person name="Lutzoni F."/>
            <person name="Magnuson J."/>
            <person name="Mondo S."/>
            <person name="Nolan M."/>
            <person name="Ohm R."/>
            <person name="Pangilinan J."/>
            <person name="Park H.-J."/>
            <person name="Ramirez L."/>
            <person name="Alfaro M."/>
            <person name="Sun H."/>
            <person name="Tritt A."/>
            <person name="Yoshinaga Y."/>
            <person name="Zwiers L.-H."/>
            <person name="Turgeon B."/>
            <person name="Goodwin S."/>
            <person name="Spatafora J."/>
            <person name="Crous P."/>
            <person name="Grigoriev I."/>
        </authorList>
    </citation>
    <scope>NUCLEOTIDE SEQUENCE</scope>
    <source>
        <strain evidence="1">CBS 115976</strain>
    </source>
</reference>